<reference evidence="7 8" key="1">
    <citation type="submission" date="2017-05" db="EMBL/GenBank/DDBJ databases">
        <title>Butyricicoccus porcorum sp. nov. a butyrate-producing bacterium from the swine intestinal tract.</title>
        <authorList>
            <person name="Trachsel J."/>
            <person name="Humphrey S."/>
            <person name="Allen H.K."/>
        </authorList>
    </citation>
    <scope>NUCLEOTIDE SEQUENCE [LARGE SCALE GENOMIC DNA]</scope>
    <source>
        <strain evidence="7">BB10</strain>
    </source>
</reference>
<feature type="transmembrane region" description="Helical" evidence="6">
    <location>
        <begin position="154"/>
        <end position="173"/>
    </location>
</feature>
<feature type="transmembrane region" description="Helical" evidence="6">
    <location>
        <begin position="51"/>
        <end position="72"/>
    </location>
</feature>
<dbReference type="OrthoDB" id="9815702at2"/>
<dbReference type="PANTHER" id="PTHR30250">
    <property type="entry name" value="PST FAMILY PREDICTED COLANIC ACID TRANSPORTER"/>
    <property type="match status" value="1"/>
</dbReference>
<keyword evidence="2" id="KW-1003">Cell membrane</keyword>
<evidence type="ECO:0000313" key="7">
    <source>
        <dbReference type="EMBL" id="OUM20536.1"/>
    </source>
</evidence>
<dbReference type="InterPro" id="IPR050833">
    <property type="entry name" value="Poly_Biosynth_Transport"/>
</dbReference>
<dbReference type="Proteomes" id="UP000194903">
    <property type="component" value="Unassembled WGS sequence"/>
</dbReference>
<evidence type="ECO:0008006" key="9">
    <source>
        <dbReference type="Google" id="ProtNLM"/>
    </source>
</evidence>
<dbReference type="InterPro" id="IPR002797">
    <property type="entry name" value="Polysacc_synth"/>
</dbReference>
<feature type="transmembrane region" description="Helical" evidence="6">
    <location>
        <begin position="20"/>
        <end position="39"/>
    </location>
</feature>
<feature type="transmembrane region" description="Helical" evidence="6">
    <location>
        <begin position="100"/>
        <end position="120"/>
    </location>
</feature>
<evidence type="ECO:0000256" key="5">
    <source>
        <dbReference type="ARBA" id="ARBA00023136"/>
    </source>
</evidence>
<protein>
    <recommendedName>
        <fullName evidence="9">Flippase</fullName>
    </recommendedName>
</protein>
<dbReference type="AlphaFoldDB" id="A0A252F432"/>
<evidence type="ECO:0000256" key="4">
    <source>
        <dbReference type="ARBA" id="ARBA00022989"/>
    </source>
</evidence>
<proteinExistence type="predicted"/>
<dbReference type="Pfam" id="PF01943">
    <property type="entry name" value="Polysacc_synt"/>
    <property type="match status" value="1"/>
</dbReference>
<feature type="transmembrane region" description="Helical" evidence="6">
    <location>
        <begin position="331"/>
        <end position="349"/>
    </location>
</feature>
<dbReference type="EMBL" id="NHOC01000005">
    <property type="protein sequence ID" value="OUM20536.1"/>
    <property type="molecule type" value="Genomic_DNA"/>
</dbReference>
<keyword evidence="5 6" id="KW-0472">Membrane</keyword>
<dbReference type="PANTHER" id="PTHR30250:SF11">
    <property type="entry name" value="O-ANTIGEN TRANSPORTER-RELATED"/>
    <property type="match status" value="1"/>
</dbReference>
<keyword evidence="3 6" id="KW-0812">Transmembrane</keyword>
<evidence type="ECO:0000313" key="8">
    <source>
        <dbReference type="Proteomes" id="UP000194903"/>
    </source>
</evidence>
<keyword evidence="8" id="KW-1185">Reference proteome</keyword>
<feature type="transmembrane region" description="Helical" evidence="6">
    <location>
        <begin position="290"/>
        <end position="311"/>
    </location>
</feature>
<feature type="transmembrane region" description="Helical" evidence="6">
    <location>
        <begin position="126"/>
        <end position="145"/>
    </location>
</feature>
<comment type="caution">
    <text evidence="7">The sequence shown here is derived from an EMBL/GenBank/DDBJ whole genome shotgun (WGS) entry which is preliminary data.</text>
</comment>
<feature type="transmembrane region" description="Helical" evidence="6">
    <location>
        <begin position="179"/>
        <end position="201"/>
    </location>
</feature>
<evidence type="ECO:0000256" key="1">
    <source>
        <dbReference type="ARBA" id="ARBA00004651"/>
    </source>
</evidence>
<comment type="subcellular location">
    <subcellularLocation>
        <location evidence="1">Cell membrane</location>
        <topology evidence="1">Multi-pass membrane protein</topology>
    </subcellularLocation>
</comment>
<dbReference type="GO" id="GO:0005886">
    <property type="term" value="C:plasma membrane"/>
    <property type="evidence" value="ECO:0007669"/>
    <property type="project" value="UniProtKB-SubCell"/>
</dbReference>
<evidence type="ECO:0000256" key="2">
    <source>
        <dbReference type="ARBA" id="ARBA00022475"/>
    </source>
</evidence>
<sequence>MKLNKNALSSKKGVLLKNTVMLYIMQFSTYLLSFIVVPYETRVLGPTYYGKLGVATAIMVYFQLVIDFGFLLSATEDVSRNREDRGKVSRILTAVTIDKIFLTIGSVIVLLVLCQILPSWREDRTFYLLFLIATAVNSMIPDYLYRGLEQMTAITVRTVAIKTFFTVMIVLLLKQPEQYCIIPILNIIGNTAALLGVYLHLYRQMNIRFVKCRAREIWDSFRRSSTFFYSRIATSVYTASNTVILSIISAGSSIGYYTLADKLVTTAKNGLSPISDSMYPYMTKNKDFKLVWKILKIFMPIIIGGCAVVFVFARPLCEIVFGAGYGDAAPVLRAMLPVVIVILPSYILGFPTLSAMGLSKYANYSVVFGSALHVFNLLVLYFTDNMNMVTLGALVSIAEIAILLFRIIVIWKNRALLHVEQED</sequence>
<feature type="transmembrane region" description="Helical" evidence="6">
    <location>
        <begin position="388"/>
        <end position="409"/>
    </location>
</feature>
<accession>A0A252F432</accession>
<dbReference type="RefSeq" id="WP_087019048.1">
    <property type="nucleotide sequence ID" value="NZ_CP178353.1"/>
</dbReference>
<evidence type="ECO:0000256" key="3">
    <source>
        <dbReference type="ARBA" id="ARBA00022692"/>
    </source>
</evidence>
<gene>
    <name evidence="7" type="ORF">CBW42_06815</name>
</gene>
<name>A0A252F432_9FIRM</name>
<keyword evidence="4 6" id="KW-1133">Transmembrane helix</keyword>
<organism evidence="7 8">
    <name type="scientific">Butyricicoccus porcorum</name>
    <dbReference type="NCBI Taxonomy" id="1945634"/>
    <lineage>
        <taxon>Bacteria</taxon>
        <taxon>Bacillati</taxon>
        <taxon>Bacillota</taxon>
        <taxon>Clostridia</taxon>
        <taxon>Eubacteriales</taxon>
        <taxon>Butyricicoccaceae</taxon>
        <taxon>Butyricicoccus</taxon>
    </lineage>
</organism>
<feature type="transmembrane region" description="Helical" evidence="6">
    <location>
        <begin position="361"/>
        <end position="382"/>
    </location>
</feature>
<evidence type="ECO:0000256" key="6">
    <source>
        <dbReference type="SAM" id="Phobius"/>
    </source>
</evidence>